<feature type="domain" description="ABC transmembrane type-1" evidence="8">
    <location>
        <begin position="69"/>
        <end position="282"/>
    </location>
</feature>
<feature type="transmembrane region" description="Helical" evidence="7">
    <location>
        <begin position="201"/>
        <end position="220"/>
    </location>
</feature>
<sequence>MKSKTKQRLTILFFLSPWLISFLIFGLYPILFSIYVSFTKYSGINPTMEFVGLKNYIHAFQDETFLIALKNTFIFVIGTIPFTIGIAVLIAILLNTYKKGSGIFKAGFFLPSVISMVVISMIWIYLYSSNGFFNTIISFLGMHVDQRSFLANQKTALISIMIMDVWAAFGYYVILVFAGLQNIPDSVYEAAKIDGANPRQVAFKITLPMLKPTLFFVISINTIRSFQIFSEIYTMTGGGPQNATQTVVHYLYQVSFNKFQMGYGSAISYILFIIIMTITLVQKRVLRSDY</sequence>
<comment type="similarity">
    <text evidence="7">Belongs to the binding-protein-dependent transport system permease family.</text>
</comment>
<dbReference type="Pfam" id="PF00528">
    <property type="entry name" value="BPD_transp_1"/>
    <property type="match status" value="1"/>
</dbReference>
<keyword evidence="3" id="KW-1003">Cell membrane</keyword>
<evidence type="ECO:0000256" key="6">
    <source>
        <dbReference type="ARBA" id="ARBA00023136"/>
    </source>
</evidence>
<feature type="transmembrane region" description="Helical" evidence="7">
    <location>
        <begin position="156"/>
        <end position="180"/>
    </location>
</feature>
<keyword evidence="2 7" id="KW-0813">Transport</keyword>
<keyword evidence="10" id="KW-1185">Reference proteome</keyword>
<dbReference type="SUPFAM" id="SSF161098">
    <property type="entry name" value="MetI-like"/>
    <property type="match status" value="1"/>
</dbReference>
<dbReference type="Gene3D" id="1.10.3720.10">
    <property type="entry name" value="MetI-like"/>
    <property type="match status" value="1"/>
</dbReference>
<dbReference type="AlphaFoldDB" id="A0A7G1G9N6"/>
<dbReference type="InParanoid" id="A0A7G1G9N6"/>
<accession>A0A7G1G9N6</accession>
<dbReference type="InterPro" id="IPR035906">
    <property type="entry name" value="MetI-like_sf"/>
</dbReference>
<evidence type="ECO:0000256" key="3">
    <source>
        <dbReference type="ARBA" id="ARBA00022475"/>
    </source>
</evidence>
<name>A0A7G1G9N6_9BACT</name>
<evidence type="ECO:0000256" key="1">
    <source>
        <dbReference type="ARBA" id="ARBA00004651"/>
    </source>
</evidence>
<dbReference type="PROSITE" id="PS50928">
    <property type="entry name" value="ABC_TM1"/>
    <property type="match status" value="1"/>
</dbReference>
<evidence type="ECO:0000256" key="5">
    <source>
        <dbReference type="ARBA" id="ARBA00022989"/>
    </source>
</evidence>
<dbReference type="RefSeq" id="WP_190614373.1">
    <property type="nucleotide sequence ID" value="NZ_AP018712.1"/>
</dbReference>
<evidence type="ECO:0000259" key="8">
    <source>
        <dbReference type="PROSITE" id="PS50928"/>
    </source>
</evidence>
<dbReference type="GO" id="GO:0055085">
    <property type="term" value="P:transmembrane transport"/>
    <property type="evidence" value="ECO:0007669"/>
    <property type="project" value="InterPro"/>
</dbReference>
<dbReference type="PANTHER" id="PTHR30193:SF37">
    <property type="entry name" value="INNER MEMBRANE ABC TRANSPORTER PERMEASE PROTEIN YCJO"/>
    <property type="match status" value="1"/>
</dbReference>
<feature type="transmembrane region" description="Helical" evidence="7">
    <location>
        <begin position="12"/>
        <end position="38"/>
    </location>
</feature>
<keyword evidence="5 7" id="KW-1133">Transmembrane helix</keyword>
<feature type="transmembrane region" description="Helical" evidence="7">
    <location>
        <begin position="106"/>
        <end position="126"/>
    </location>
</feature>
<protein>
    <submittedName>
        <fullName evidence="9">ABC transporter permease</fullName>
    </submittedName>
</protein>
<dbReference type="PANTHER" id="PTHR30193">
    <property type="entry name" value="ABC TRANSPORTER PERMEASE PROTEIN"/>
    <property type="match status" value="1"/>
</dbReference>
<dbReference type="EMBL" id="AP018712">
    <property type="protein sequence ID" value="BBE31677.1"/>
    <property type="molecule type" value="Genomic_DNA"/>
</dbReference>
<evidence type="ECO:0000313" key="9">
    <source>
        <dbReference type="EMBL" id="BBE31677.1"/>
    </source>
</evidence>
<keyword evidence="6 7" id="KW-0472">Membrane</keyword>
<evidence type="ECO:0000256" key="4">
    <source>
        <dbReference type="ARBA" id="ARBA00022692"/>
    </source>
</evidence>
<organism evidence="9 10">
    <name type="scientific">Tepiditoga spiralis</name>
    <dbReference type="NCBI Taxonomy" id="2108365"/>
    <lineage>
        <taxon>Bacteria</taxon>
        <taxon>Thermotogati</taxon>
        <taxon>Thermotogota</taxon>
        <taxon>Thermotogae</taxon>
        <taxon>Petrotogales</taxon>
        <taxon>Petrotogaceae</taxon>
        <taxon>Tepiditoga</taxon>
    </lineage>
</organism>
<dbReference type="KEGG" id="ocy:OSSY52_18180"/>
<reference evidence="9 10" key="1">
    <citation type="submission" date="2018-06" db="EMBL/GenBank/DDBJ databases">
        <title>Genome sequencing of Oceanotoga sp. sy52.</title>
        <authorList>
            <person name="Mori K."/>
        </authorList>
    </citation>
    <scope>NUCLEOTIDE SEQUENCE [LARGE SCALE GENOMIC DNA]</scope>
    <source>
        <strain evidence="10">sy52</strain>
    </source>
</reference>
<evidence type="ECO:0000256" key="7">
    <source>
        <dbReference type="RuleBase" id="RU363032"/>
    </source>
</evidence>
<dbReference type="FunCoup" id="A0A7G1G9N6">
    <property type="interactions" value="40"/>
</dbReference>
<feature type="transmembrane region" description="Helical" evidence="7">
    <location>
        <begin position="73"/>
        <end position="94"/>
    </location>
</feature>
<comment type="subcellular location">
    <subcellularLocation>
        <location evidence="1 7">Cell membrane</location>
        <topology evidence="1 7">Multi-pass membrane protein</topology>
    </subcellularLocation>
</comment>
<dbReference type="InterPro" id="IPR051393">
    <property type="entry name" value="ABC_transporter_permease"/>
</dbReference>
<dbReference type="Proteomes" id="UP000516361">
    <property type="component" value="Chromosome"/>
</dbReference>
<evidence type="ECO:0000313" key="10">
    <source>
        <dbReference type="Proteomes" id="UP000516361"/>
    </source>
</evidence>
<feature type="transmembrane region" description="Helical" evidence="7">
    <location>
        <begin position="261"/>
        <end position="281"/>
    </location>
</feature>
<dbReference type="SUPFAM" id="SSF160964">
    <property type="entry name" value="MalF N-terminal region-like"/>
    <property type="match status" value="1"/>
</dbReference>
<dbReference type="GO" id="GO:0005886">
    <property type="term" value="C:plasma membrane"/>
    <property type="evidence" value="ECO:0007669"/>
    <property type="project" value="UniProtKB-SubCell"/>
</dbReference>
<proteinExistence type="inferred from homology"/>
<gene>
    <name evidence="9" type="primary">msmF</name>
    <name evidence="9" type="ORF">OSSY52_18180</name>
</gene>
<dbReference type="InterPro" id="IPR000515">
    <property type="entry name" value="MetI-like"/>
</dbReference>
<evidence type="ECO:0000256" key="2">
    <source>
        <dbReference type="ARBA" id="ARBA00022448"/>
    </source>
</evidence>
<keyword evidence="4 7" id="KW-0812">Transmembrane</keyword>
<dbReference type="CDD" id="cd06261">
    <property type="entry name" value="TM_PBP2"/>
    <property type="match status" value="1"/>
</dbReference>